<dbReference type="Proteomes" id="UP000198211">
    <property type="component" value="Unassembled WGS sequence"/>
</dbReference>
<comment type="caution">
    <text evidence="2">The sequence shown here is derived from an EMBL/GenBank/DDBJ whole genome shotgun (WGS) entry which is preliminary data.</text>
</comment>
<feature type="compositionally biased region" description="Basic and acidic residues" evidence="1">
    <location>
        <begin position="10"/>
        <end position="23"/>
    </location>
</feature>
<sequence>MNSMTRPHRKSDGTTDRVSREDTGSTIRPAKITGKINNSKATVLWTLAQKSQSWTPAFLVRRNSETRMCGIQENIYTMLGRTTIKVALTRYPVYFFDA</sequence>
<protein>
    <submittedName>
        <fullName evidence="2">Uncharacterized protein</fullName>
    </submittedName>
</protein>
<dbReference type="AlphaFoldDB" id="A0A225UMJ4"/>
<evidence type="ECO:0000256" key="1">
    <source>
        <dbReference type="SAM" id="MobiDB-lite"/>
    </source>
</evidence>
<evidence type="ECO:0000313" key="3">
    <source>
        <dbReference type="Proteomes" id="UP000198211"/>
    </source>
</evidence>
<dbReference type="EMBL" id="NBNE01014564">
    <property type="protein sequence ID" value="OWY94322.1"/>
    <property type="molecule type" value="Genomic_DNA"/>
</dbReference>
<proteinExistence type="predicted"/>
<feature type="region of interest" description="Disordered" evidence="1">
    <location>
        <begin position="1"/>
        <end position="31"/>
    </location>
</feature>
<gene>
    <name evidence="2" type="ORF">PHMEG_00035982</name>
</gene>
<name>A0A225UMJ4_9STRA</name>
<reference evidence="3" key="1">
    <citation type="submission" date="2017-03" db="EMBL/GenBank/DDBJ databases">
        <title>Phytopthora megakarya and P. palmivora, two closely related causual agents of cacao black pod achieved similar genome size and gene model numbers by different mechanisms.</title>
        <authorList>
            <person name="Ali S."/>
            <person name="Shao J."/>
            <person name="Larry D.J."/>
            <person name="Kronmiller B."/>
            <person name="Shen D."/>
            <person name="Strem M.D."/>
            <person name="Melnick R.L."/>
            <person name="Guiltinan M.J."/>
            <person name="Tyler B.M."/>
            <person name="Meinhardt L.W."/>
            <person name="Bailey B.A."/>
        </authorList>
    </citation>
    <scope>NUCLEOTIDE SEQUENCE [LARGE SCALE GENOMIC DNA]</scope>
    <source>
        <strain evidence="3">zdho120</strain>
    </source>
</reference>
<organism evidence="2 3">
    <name type="scientific">Phytophthora megakarya</name>
    <dbReference type="NCBI Taxonomy" id="4795"/>
    <lineage>
        <taxon>Eukaryota</taxon>
        <taxon>Sar</taxon>
        <taxon>Stramenopiles</taxon>
        <taxon>Oomycota</taxon>
        <taxon>Peronosporomycetes</taxon>
        <taxon>Peronosporales</taxon>
        <taxon>Peronosporaceae</taxon>
        <taxon>Phytophthora</taxon>
    </lineage>
</organism>
<keyword evidence="3" id="KW-1185">Reference proteome</keyword>
<evidence type="ECO:0000313" key="2">
    <source>
        <dbReference type="EMBL" id="OWY94322.1"/>
    </source>
</evidence>
<accession>A0A225UMJ4</accession>